<dbReference type="EMBL" id="JBEWTB010000002">
    <property type="protein sequence ID" value="MET4757845.1"/>
    <property type="molecule type" value="Genomic_DNA"/>
</dbReference>
<accession>A0ABV2SJB4</accession>
<feature type="domain" description="DUF58" evidence="1">
    <location>
        <begin position="41"/>
        <end position="249"/>
    </location>
</feature>
<evidence type="ECO:0000313" key="2">
    <source>
        <dbReference type="EMBL" id="MET4757845.1"/>
    </source>
</evidence>
<dbReference type="SUPFAM" id="SSF53300">
    <property type="entry name" value="vWA-like"/>
    <property type="match status" value="1"/>
</dbReference>
<protein>
    <submittedName>
        <fullName evidence="2">Uncharacterized protein (DUF58 family)</fullName>
    </submittedName>
</protein>
<dbReference type="PANTHER" id="PTHR33608:SF6">
    <property type="entry name" value="BLL2464 PROTEIN"/>
    <property type="match status" value="1"/>
</dbReference>
<dbReference type="Gene3D" id="3.40.50.410">
    <property type="entry name" value="von Willebrand factor, type A domain"/>
    <property type="match status" value="1"/>
</dbReference>
<gene>
    <name evidence="2" type="ORF">V5J35_003037</name>
</gene>
<dbReference type="InterPro" id="IPR002881">
    <property type="entry name" value="DUF58"/>
</dbReference>
<dbReference type="InterPro" id="IPR036465">
    <property type="entry name" value="vWFA_dom_sf"/>
</dbReference>
<proteinExistence type="predicted"/>
<name>A0ABV2SJB4_9GAMM</name>
<organism evidence="2 3">
    <name type="scientific">Endozoicomonas lisbonensis</name>
    <dbReference type="NCBI Taxonomy" id="3120522"/>
    <lineage>
        <taxon>Bacteria</taxon>
        <taxon>Pseudomonadati</taxon>
        <taxon>Pseudomonadota</taxon>
        <taxon>Gammaproteobacteria</taxon>
        <taxon>Oceanospirillales</taxon>
        <taxon>Endozoicomonadaceae</taxon>
        <taxon>Endozoicomonas</taxon>
    </lineage>
</organism>
<dbReference type="RefSeq" id="WP_354007970.1">
    <property type="nucleotide sequence ID" value="NZ_JBEWTA010000001.1"/>
</dbReference>
<keyword evidence="3" id="KW-1185">Reference proteome</keyword>
<reference evidence="2 3" key="1">
    <citation type="submission" date="2024-06" db="EMBL/GenBank/DDBJ databases">
        <title>Genomic Encyclopedia of Type Strains, Phase V (KMG-V): Genome sequencing to study the core and pangenomes of soil and plant-associated prokaryotes.</title>
        <authorList>
            <person name="Whitman W."/>
        </authorList>
    </citation>
    <scope>NUCLEOTIDE SEQUENCE [LARGE SCALE GENOMIC DNA]</scope>
    <source>
        <strain evidence="2 3">NE40</strain>
    </source>
</reference>
<dbReference type="Pfam" id="PF01882">
    <property type="entry name" value="DUF58"/>
    <property type="match status" value="1"/>
</dbReference>
<dbReference type="Proteomes" id="UP001549366">
    <property type="component" value="Unassembled WGS sequence"/>
</dbReference>
<dbReference type="PANTHER" id="PTHR33608">
    <property type="entry name" value="BLL2464 PROTEIN"/>
    <property type="match status" value="1"/>
</dbReference>
<evidence type="ECO:0000259" key="1">
    <source>
        <dbReference type="Pfam" id="PF01882"/>
    </source>
</evidence>
<sequence>MHDHLTQRLHQLQLFCKHRVDHLLTGQYRSIFKGQGLEFDEVRAYCPGDDVRTIDWNVTARSGQVHIKRFHEEREINLIFVVDNSPSFAWSSEDSGRQMATAELCGLLGTAALDSNDRIGLLRFSDGMDDFLPPARGRNQLMRCLSSVLEEPETVSSTCVVESLDHLNQLKLKRSIIVVISDFFMEGYMENLAMLGRHHEVIAIAVDDPREATLTGGGLTHLRDAETGQTRWLDLASQSVQKLFSRRMDKRLKDRQQAFSQWGLDLLVHNVGDDPVETLLSFFHARRDRIEGETGG</sequence>
<comment type="caution">
    <text evidence="2">The sequence shown here is derived from an EMBL/GenBank/DDBJ whole genome shotgun (WGS) entry which is preliminary data.</text>
</comment>
<evidence type="ECO:0000313" key="3">
    <source>
        <dbReference type="Proteomes" id="UP001549366"/>
    </source>
</evidence>